<gene>
    <name evidence="1" type="ORF">C1645_841456</name>
</gene>
<reference evidence="1 2" key="1">
    <citation type="submission" date="2018-06" db="EMBL/GenBank/DDBJ databases">
        <title>Comparative genomics reveals the genomic features of Rhizophagus irregularis, R. cerebriforme, R. diaphanum and Gigaspora rosea, and their symbiotic lifestyle signature.</title>
        <authorList>
            <person name="Morin E."/>
            <person name="San Clemente H."/>
            <person name="Chen E.C.H."/>
            <person name="De La Providencia I."/>
            <person name="Hainaut M."/>
            <person name="Kuo A."/>
            <person name="Kohler A."/>
            <person name="Murat C."/>
            <person name="Tang N."/>
            <person name="Roy S."/>
            <person name="Loubradou J."/>
            <person name="Henrissat B."/>
            <person name="Grigoriev I.V."/>
            <person name="Corradi N."/>
            <person name="Roux C."/>
            <person name="Martin F.M."/>
        </authorList>
    </citation>
    <scope>NUCLEOTIDE SEQUENCE [LARGE SCALE GENOMIC DNA]</scope>
    <source>
        <strain evidence="1 2">DAOM 227022</strain>
    </source>
</reference>
<evidence type="ECO:0000313" key="1">
    <source>
        <dbReference type="EMBL" id="RIA79131.1"/>
    </source>
</evidence>
<dbReference type="OrthoDB" id="2390637at2759"/>
<proteinExistence type="predicted"/>
<accession>A0A397S8S9</accession>
<dbReference type="SUPFAM" id="SSF56112">
    <property type="entry name" value="Protein kinase-like (PK-like)"/>
    <property type="match status" value="1"/>
</dbReference>
<name>A0A397S8S9_9GLOM</name>
<comment type="caution">
    <text evidence="1">The sequence shown here is derived from an EMBL/GenBank/DDBJ whole genome shotgun (WGS) entry which is preliminary data.</text>
</comment>
<dbReference type="InterPro" id="IPR011009">
    <property type="entry name" value="Kinase-like_dom_sf"/>
</dbReference>
<evidence type="ECO:0008006" key="3">
    <source>
        <dbReference type="Google" id="ProtNLM"/>
    </source>
</evidence>
<evidence type="ECO:0000313" key="2">
    <source>
        <dbReference type="Proteomes" id="UP000265703"/>
    </source>
</evidence>
<dbReference type="AlphaFoldDB" id="A0A397S8S9"/>
<protein>
    <recommendedName>
        <fullName evidence="3">Protein kinase domain-containing protein</fullName>
    </recommendedName>
</protein>
<organism evidence="1 2">
    <name type="scientific">Glomus cerebriforme</name>
    <dbReference type="NCBI Taxonomy" id="658196"/>
    <lineage>
        <taxon>Eukaryota</taxon>
        <taxon>Fungi</taxon>
        <taxon>Fungi incertae sedis</taxon>
        <taxon>Mucoromycota</taxon>
        <taxon>Glomeromycotina</taxon>
        <taxon>Glomeromycetes</taxon>
        <taxon>Glomerales</taxon>
        <taxon>Glomeraceae</taxon>
        <taxon>Glomus</taxon>
    </lineage>
</organism>
<sequence>MSDNTKVQPKKKIKYYEYKHFRNIEKIGIVEIIIHELELQREVDFHNTVIRLYGITVKEENQNCQLKKYLLISEYADSNSLRSYLKETFTNLTWDDKYKLAYQLVACVISSEQPPFKDKSYDVDLNMQILQGFRETIVLNTPVDYSNLYIDTNVNSSNIQIFYKMGIKEMKPTIQNIHENIFEEDLSIIINELDLGNWC</sequence>
<dbReference type="Proteomes" id="UP000265703">
    <property type="component" value="Unassembled WGS sequence"/>
</dbReference>
<keyword evidence="2" id="KW-1185">Reference proteome</keyword>
<dbReference type="Gene3D" id="1.10.510.10">
    <property type="entry name" value="Transferase(Phosphotransferase) domain 1"/>
    <property type="match status" value="1"/>
</dbReference>
<dbReference type="EMBL" id="QKYT01001531">
    <property type="protein sequence ID" value="RIA79131.1"/>
    <property type="molecule type" value="Genomic_DNA"/>
</dbReference>